<reference evidence="2 3" key="1">
    <citation type="submission" date="2020-07" db="EMBL/GenBank/DDBJ databases">
        <title>Moheibacter lacus sp. nov., a member of the family Flavobacteriaceae isolated from freshwater lake sediment.</title>
        <authorList>
            <person name="Liu Y."/>
        </authorList>
    </citation>
    <scope>NUCLEOTIDE SEQUENCE [LARGE SCALE GENOMIC DNA]</scope>
    <source>
        <strain evidence="2 3">BDHS18</strain>
    </source>
</reference>
<sequence>MNTFIRKNLLTIIGIPLGAIAGFLYWKFVGCNTGTCAITSNPINSTLYGSVMGGLVFSIFKKDKKEKNDISGNN</sequence>
<keyword evidence="1" id="KW-0472">Membrane</keyword>
<dbReference type="RefSeq" id="WP_182041784.1">
    <property type="nucleotide sequence ID" value="NZ_JACDZE010000001.1"/>
</dbReference>
<evidence type="ECO:0000313" key="3">
    <source>
        <dbReference type="Proteomes" id="UP000552241"/>
    </source>
</evidence>
<feature type="transmembrane region" description="Helical" evidence="1">
    <location>
        <begin position="41"/>
        <end position="60"/>
    </location>
</feature>
<proteinExistence type="predicted"/>
<keyword evidence="1" id="KW-1133">Transmembrane helix</keyword>
<gene>
    <name evidence="2" type="ORF">HU137_00125</name>
</gene>
<evidence type="ECO:0000256" key="1">
    <source>
        <dbReference type="SAM" id="Phobius"/>
    </source>
</evidence>
<evidence type="ECO:0008006" key="4">
    <source>
        <dbReference type="Google" id="ProtNLM"/>
    </source>
</evidence>
<accession>A0A838ZKI4</accession>
<keyword evidence="3" id="KW-1185">Reference proteome</keyword>
<dbReference type="AlphaFoldDB" id="A0A838ZKI4"/>
<name>A0A838ZKI4_9FLAO</name>
<dbReference type="Pfam" id="PF19628">
    <property type="entry name" value="DUF6132"/>
    <property type="match status" value="1"/>
</dbReference>
<feature type="transmembrane region" description="Helical" evidence="1">
    <location>
        <begin position="9"/>
        <end position="29"/>
    </location>
</feature>
<evidence type="ECO:0000313" key="2">
    <source>
        <dbReference type="EMBL" id="MBA5628170.1"/>
    </source>
</evidence>
<protein>
    <recommendedName>
        <fullName evidence="4">YtxH domain-containing protein</fullName>
    </recommendedName>
</protein>
<organism evidence="2 3">
    <name type="scientific">Moheibacter lacus</name>
    <dbReference type="NCBI Taxonomy" id="2745851"/>
    <lineage>
        <taxon>Bacteria</taxon>
        <taxon>Pseudomonadati</taxon>
        <taxon>Bacteroidota</taxon>
        <taxon>Flavobacteriia</taxon>
        <taxon>Flavobacteriales</taxon>
        <taxon>Weeksellaceae</taxon>
        <taxon>Moheibacter</taxon>
    </lineage>
</organism>
<dbReference type="Proteomes" id="UP000552241">
    <property type="component" value="Unassembled WGS sequence"/>
</dbReference>
<dbReference type="InterPro" id="IPR045764">
    <property type="entry name" value="DUF6132"/>
</dbReference>
<comment type="caution">
    <text evidence="2">The sequence shown here is derived from an EMBL/GenBank/DDBJ whole genome shotgun (WGS) entry which is preliminary data.</text>
</comment>
<dbReference type="EMBL" id="JACDZE010000001">
    <property type="protein sequence ID" value="MBA5628170.1"/>
    <property type="molecule type" value="Genomic_DNA"/>
</dbReference>
<keyword evidence="1" id="KW-0812">Transmembrane</keyword>